<comment type="caution">
    <text evidence="6">The sequence shown here is derived from an EMBL/GenBank/DDBJ whole genome shotgun (WGS) entry which is preliminary data.</text>
</comment>
<protein>
    <recommendedName>
        <fullName evidence="5">5-formyltetrahydrofolate cyclo-ligase</fullName>
        <ecNumber evidence="5">6.3.3.2</ecNumber>
    </recommendedName>
</protein>
<dbReference type="NCBIfam" id="TIGR02727">
    <property type="entry name" value="MTHFS_bact"/>
    <property type="match status" value="1"/>
</dbReference>
<evidence type="ECO:0000256" key="1">
    <source>
        <dbReference type="ARBA" id="ARBA00010638"/>
    </source>
</evidence>
<sequence>MDTRQQLRSKLRRQRRALTPLQQKEASRRLLNQLGKIPAIQRVKHIAVYIDSDGEIGTQPIIEWCHRHNKRVYLPVLHPLSHNRLWFTQYTPSTPMKRNKYGILEPRKPYHRMLSAKRIDLVLMPLVGFDTNGGRLGMGGGYYDRTFSYLKKPGINKPRLIGLAHELQKVDTLPIEPWDIPLSAVATDKALHTYSHNREQNK</sequence>
<dbReference type="AlphaFoldDB" id="A0AAW7XJI8"/>
<dbReference type="PANTHER" id="PTHR23407">
    <property type="entry name" value="ATPASE INHIBITOR/5-FORMYLTETRAHYDROFOLATE CYCLO-LIGASE"/>
    <property type="match status" value="1"/>
</dbReference>
<accession>A0AAW7XJI8</accession>
<dbReference type="PANTHER" id="PTHR23407:SF1">
    <property type="entry name" value="5-FORMYLTETRAHYDROFOLATE CYCLO-LIGASE"/>
    <property type="match status" value="1"/>
</dbReference>
<evidence type="ECO:0000313" key="7">
    <source>
        <dbReference type="Proteomes" id="UP001169862"/>
    </source>
</evidence>
<comment type="catalytic activity">
    <reaction evidence="5">
        <text>(6S)-5-formyl-5,6,7,8-tetrahydrofolate + ATP = (6R)-5,10-methenyltetrahydrofolate + ADP + phosphate</text>
        <dbReference type="Rhea" id="RHEA:10488"/>
        <dbReference type="ChEBI" id="CHEBI:30616"/>
        <dbReference type="ChEBI" id="CHEBI:43474"/>
        <dbReference type="ChEBI" id="CHEBI:57455"/>
        <dbReference type="ChEBI" id="CHEBI:57457"/>
        <dbReference type="ChEBI" id="CHEBI:456216"/>
        <dbReference type="EC" id="6.3.3.2"/>
    </reaction>
</comment>
<feature type="binding site" evidence="4">
    <location>
        <position position="55"/>
    </location>
    <ligand>
        <name>substrate</name>
    </ligand>
</feature>
<comment type="cofactor">
    <cofactor evidence="5">
        <name>Mg(2+)</name>
        <dbReference type="ChEBI" id="CHEBI:18420"/>
    </cofactor>
</comment>
<dbReference type="GO" id="GO:0046872">
    <property type="term" value="F:metal ion binding"/>
    <property type="evidence" value="ECO:0007669"/>
    <property type="project" value="UniProtKB-KW"/>
</dbReference>
<dbReference type="Proteomes" id="UP001169862">
    <property type="component" value="Unassembled WGS sequence"/>
</dbReference>
<dbReference type="GO" id="GO:0005524">
    <property type="term" value="F:ATP binding"/>
    <property type="evidence" value="ECO:0007669"/>
    <property type="project" value="UniProtKB-KW"/>
</dbReference>
<feature type="binding site" evidence="4">
    <location>
        <begin position="4"/>
        <end position="8"/>
    </location>
    <ligand>
        <name>ATP</name>
        <dbReference type="ChEBI" id="CHEBI:30616"/>
    </ligand>
</feature>
<keyword evidence="3 4" id="KW-0067">ATP-binding</keyword>
<dbReference type="Gene3D" id="3.40.50.10420">
    <property type="entry name" value="NagB/RpiA/CoA transferase-like"/>
    <property type="match status" value="1"/>
</dbReference>
<keyword evidence="5" id="KW-0479">Metal-binding</keyword>
<gene>
    <name evidence="6" type="ORF">Q4490_06530</name>
</gene>
<dbReference type="Pfam" id="PF01812">
    <property type="entry name" value="5-FTHF_cyc-lig"/>
    <property type="match status" value="1"/>
</dbReference>
<comment type="similarity">
    <text evidence="1 5">Belongs to the 5-formyltetrahydrofolate cyclo-ligase family.</text>
</comment>
<name>A0AAW7XJI8_9GAMM</name>
<evidence type="ECO:0000256" key="4">
    <source>
        <dbReference type="PIRSR" id="PIRSR006806-1"/>
    </source>
</evidence>
<dbReference type="GO" id="GO:0009396">
    <property type="term" value="P:folic acid-containing compound biosynthetic process"/>
    <property type="evidence" value="ECO:0007669"/>
    <property type="project" value="TreeGrafter"/>
</dbReference>
<evidence type="ECO:0000313" key="6">
    <source>
        <dbReference type="EMBL" id="MDO6453217.1"/>
    </source>
</evidence>
<keyword evidence="2 4" id="KW-0547">Nucleotide-binding</keyword>
<dbReference type="GO" id="GO:0030272">
    <property type="term" value="F:5-formyltetrahydrofolate cyclo-ligase activity"/>
    <property type="evidence" value="ECO:0007669"/>
    <property type="project" value="UniProtKB-EC"/>
</dbReference>
<dbReference type="GO" id="GO:0035999">
    <property type="term" value="P:tetrahydrofolate interconversion"/>
    <property type="evidence" value="ECO:0007669"/>
    <property type="project" value="TreeGrafter"/>
</dbReference>
<dbReference type="RefSeq" id="WP_303549360.1">
    <property type="nucleotide sequence ID" value="NZ_JAUOPG010000003.1"/>
</dbReference>
<dbReference type="InterPro" id="IPR002698">
    <property type="entry name" value="FTHF_cligase"/>
</dbReference>
<feature type="binding site" evidence="4">
    <location>
        <position position="50"/>
    </location>
    <ligand>
        <name>substrate</name>
    </ligand>
</feature>
<proteinExistence type="inferred from homology"/>
<feature type="binding site" evidence="4">
    <location>
        <begin position="135"/>
        <end position="143"/>
    </location>
    <ligand>
        <name>ATP</name>
        <dbReference type="ChEBI" id="CHEBI:30616"/>
    </ligand>
</feature>
<evidence type="ECO:0000256" key="5">
    <source>
        <dbReference type="RuleBase" id="RU361279"/>
    </source>
</evidence>
<keyword evidence="6" id="KW-0436">Ligase</keyword>
<reference evidence="6" key="1">
    <citation type="submission" date="2023-07" db="EMBL/GenBank/DDBJ databases">
        <title>Genome content predicts the carbon catabolic preferences of heterotrophic bacteria.</title>
        <authorList>
            <person name="Gralka M."/>
        </authorList>
    </citation>
    <scope>NUCLEOTIDE SEQUENCE</scope>
    <source>
        <strain evidence="6">I2M16</strain>
    </source>
</reference>
<evidence type="ECO:0000256" key="2">
    <source>
        <dbReference type="ARBA" id="ARBA00022741"/>
    </source>
</evidence>
<dbReference type="EMBL" id="JAUOPG010000003">
    <property type="protein sequence ID" value="MDO6453217.1"/>
    <property type="molecule type" value="Genomic_DNA"/>
</dbReference>
<dbReference type="SUPFAM" id="SSF100950">
    <property type="entry name" value="NagB/RpiA/CoA transferase-like"/>
    <property type="match status" value="1"/>
</dbReference>
<organism evidence="6 7">
    <name type="scientific">Neptunomonas phycophila</name>
    <dbReference type="NCBI Taxonomy" id="1572645"/>
    <lineage>
        <taxon>Bacteria</taxon>
        <taxon>Pseudomonadati</taxon>
        <taxon>Pseudomonadota</taxon>
        <taxon>Gammaproteobacteria</taxon>
        <taxon>Oceanospirillales</taxon>
        <taxon>Oceanospirillaceae</taxon>
        <taxon>Neptunomonas</taxon>
    </lineage>
</organism>
<keyword evidence="5" id="KW-0460">Magnesium</keyword>
<dbReference type="InterPro" id="IPR024185">
    <property type="entry name" value="FTHF_cligase-like_sf"/>
</dbReference>
<dbReference type="EC" id="6.3.3.2" evidence="5"/>
<evidence type="ECO:0000256" key="3">
    <source>
        <dbReference type="ARBA" id="ARBA00022840"/>
    </source>
</evidence>
<dbReference type="PIRSF" id="PIRSF006806">
    <property type="entry name" value="FTHF_cligase"/>
    <property type="match status" value="1"/>
</dbReference>
<dbReference type="InterPro" id="IPR037171">
    <property type="entry name" value="NagB/RpiA_transferase-like"/>
</dbReference>